<evidence type="ECO:0000313" key="2">
    <source>
        <dbReference type="EMBL" id="KAK9887484.1"/>
    </source>
</evidence>
<dbReference type="AlphaFoldDB" id="A0AAW1V2Y9"/>
<keyword evidence="1" id="KW-1133">Transmembrane helix</keyword>
<gene>
    <name evidence="2" type="ORF">WA026_022832</name>
</gene>
<protein>
    <submittedName>
        <fullName evidence="2">Uncharacterized protein</fullName>
    </submittedName>
</protein>
<keyword evidence="1" id="KW-0472">Membrane</keyword>
<evidence type="ECO:0000313" key="3">
    <source>
        <dbReference type="Proteomes" id="UP001431783"/>
    </source>
</evidence>
<feature type="transmembrane region" description="Helical" evidence="1">
    <location>
        <begin position="23"/>
        <end position="51"/>
    </location>
</feature>
<dbReference type="EMBL" id="JARQZJ010000111">
    <property type="protein sequence ID" value="KAK9887484.1"/>
    <property type="molecule type" value="Genomic_DNA"/>
</dbReference>
<keyword evidence="3" id="KW-1185">Reference proteome</keyword>
<organism evidence="2 3">
    <name type="scientific">Henosepilachna vigintioctopunctata</name>
    <dbReference type="NCBI Taxonomy" id="420089"/>
    <lineage>
        <taxon>Eukaryota</taxon>
        <taxon>Metazoa</taxon>
        <taxon>Ecdysozoa</taxon>
        <taxon>Arthropoda</taxon>
        <taxon>Hexapoda</taxon>
        <taxon>Insecta</taxon>
        <taxon>Pterygota</taxon>
        <taxon>Neoptera</taxon>
        <taxon>Endopterygota</taxon>
        <taxon>Coleoptera</taxon>
        <taxon>Polyphaga</taxon>
        <taxon>Cucujiformia</taxon>
        <taxon>Coccinelloidea</taxon>
        <taxon>Coccinellidae</taxon>
        <taxon>Epilachninae</taxon>
        <taxon>Epilachnini</taxon>
        <taxon>Henosepilachna</taxon>
    </lineage>
</organism>
<evidence type="ECO:0000256" key="1">
    <source>
        <dbReference type="SAM" id="Phobius"/>
    </source>
</evidence>
<reference evidence="2 3" key="1">
    <citation type="submission" date="2023-03" db="EMBL/GenBank/DDBJ databases">
        <title>Genome insight into feeding habits of ladybird beetles.</title>
        <authorList>
            <person name="Li H.-S."/>
            <person name="Huang Y.-H."/>
            <person name="Pang H."/>
        </authorList>
    </citation>
    <scope>NUCLEOTIDE SEQUENCE [LARGE SCALE GENOMIC DNA]</scope>
    <source>
        <strain evidence="2">SYSU_2023b</strain>
        <tissue evidence="2">Whole body</tissue>
    </source>
</reference>
<comment type="caution">
    <text evidence="2">The sequence shown here is derived from an EMBL/GenBank/DDBJ whole genome shotgun (WGS) entry which is preliminary data.</text>
</comment>
<accession>A0AAW1V2Y9</accession>
<keyword evidence="1" id="KW-0812">Transmembrane</keyword>
<dbReference type="Proteomes" id="UP001431783">
    <property type="component" value="Unassembled WGS sequence"/>
</dbReference>
<sequence length="102" mass="12091">MTFGDVRTPNIFYILENRFFLPVIFYEFFVILSIFAFIFLVFCGEFCLFILRNWSILSYSFVANGQLNTFFGISQFSLAHQLSTYDIFYAVSGQLLYHLRMQ</sequence>
<proteinExistence type="predicted"/>
<name>A0AAW1V2Y9_9CUCU</name>